<dbReference type="SUPFAM" id="SSF51905">
    <property type="entry name" value="FAD/NAD(P)-binding domain"/>
    <property type="match status" value="1"/>
</dbReference>
<dbReference type="EMBL" id="QGTS01000001">
    <property type="protein sequence ID" value="PWW12492.1"/>
    <property type="molecule type" value="Genomic_DNA"/>
</dbReference>
<evidence type="ECO:0000313" key="6">
    <source>
        <dbReference type="EMBL" id="PWW12492.1"/>
    </source>
</evidence>
<evidence type="ECO:0000256" key="1">
    <source>
        <dbReference type="ARBA" id="ARBA00001974"/>
    </source>
</evidence>
<proteinExistence type="inferred from homology"/>
<dbReference type="PANTHER" id="PTHR43563">
    <property type="entry name" value="AMINE OXIDASE"/>
    <property type="match status" value="1"/>
</dbReference>
<evidence type="ECO:0000313" key="7">
    <source>
        <dbReference type="Proteomes" id="UP000246744"/>
    </source>
</evidence>
<dbReference type="InterPro" id="IPR050703">
    <property type="entry name" value="Flavin_MAO"/>
</dbReference>
<dbReference type="PANTHER" id="PTHR43563:SF1">
    <property type="entry name" value="AMINE OXIDASE [FLAVIN-CONTAINING] B"/>
    <property type="match status" value="1"/>
</dbReference>
<gene>
    <name evidence="6" type="ORF">DES37_10155</name>
</gene>
<keyword evidence="7" id="KW-1185">Reference proteome</keyword>
<dbReference type="InterPro" id="IPR002937">
    <property type="entry name" value="Amino_oxidase"/>
</dbReference>
<feature type="binding site" evidence="4">
    <location>
        <position position="340"/>
    </location>
    <ligand>
        <name>substrate</name>
    </ligand>
</feature>
<dbReference type="InterPro" id="IPR036188">
    <property type="entry name" value="FAD/NAD-bd_sf"/>
</dbReference>
<comment type="cofactor">
    <cofactor evidence="1">
        <name>FAD</name>
        <dbReference type="ChEBI" id="CHEBI:57692"/>
    </cofactor>
</comment>
<reference evidence="6 7" key="1">
    <citation type="submission" date="2018-05" db="EMBL/GenBank/DDBJ databases">
        <title>Genomic Encyclopedia of Type Strains, Phase IV (KMG-IV): sequencing the most valuable type-strain genomes for metagenomic binning, comparative biology and taxonomic classification.</title>
        <authorList>
            <person name="Goeker M."/>
        </authorList>
    </citation>
    <scope>NUCLEOTIDE SEQUENCE [LARGE SCALE GENOMIC DNA]</scope>
    <source>
        <strain evidence="6 7">DSM 19579</strain>
    </source>
</reference>
<evidence type="ECO:0000256" key="4">
    <source>
        <dbReference type="PIRSR" id="PIRSR601613-1"/>
    </source>
</evidence>
<feature type="domain" description="Amine oxidase" evidence="5">
    <location>
        <begin position="18"/>
        <end position="443"/>
    </location>
</feature>
<dbReference type="RefSeq" id="WP_110024441.1">
    <property type="nucleotide sequence ID" value="NZ_QGTS01000001.1"/>
</dbReference>
<sequence>MSDKLNLSSDVVIIGAGLAGLAAAEQLTRSGYDVIIVEGRDRVGGRVKTINVADTEVDAGATWVGPHHTAVRGLASRMGVRLIPQYHSGKSVLSFDGKRQDENESAFASGLANDLSRIALSLETLADAVPVAAPWEHPNVDYLESMSFGEWLATVKAAEETRAFFNVLSLVHWGAPVTDVSLLNVIRYIKCFGSLEVMLKVEGGDQQDRIEGTAQGLIKRFANSLDARILLNAPVEHIITNDNGLTVQTPREEINAQFAIITASPAHRSFINFTPPLPEQYYGLARAWRQGALSKAFVAYEKPFWREDGLSGESVSDNETVFLTFDVSPQDKSTGIIMAFCDARGFDGFNQEERQRRVVEQLVHLYGERAREITDYADFSWGNDTFAAGGPNPAVGPGAWRSFGRYLSEPVGRVHWAGTETAHDTSGTMNGAILSGLRAAEEVTKRLGPVNPR</sequence>
<evidence type="ECO:0000259" key="5">
    <source>
        <dbReference type="Pfam" id="PF01593"/>
    </source>
</evidence>
<dbReference type="PRINTS" id="PR00757">
    <property type="entry name" value="AMINEOXDASEF"/>
</dbReference>
<dbReference type="OrthoDB" id="337830at2"/>
<dbReference type="Pfam" id="PF01593">
    <property type="entry name" value="Amino_oxidase"/>
    <property type="match status" value="1"/>
</dbReference>
<name>A0A317Q6M5_9ENTR</name>
<comment type="similarity">
    <text evidence="2">Belongs to the flavin monoamine oxidase family.</text>
</comment>
<dbReference type="AlphaFoldDB" id="A0A317Q6M5"/>
<accession>A0A317Q6M5</accession>
<organism evidence="6 7">
    <name type="scientific">Mangrovibacter plantisponsor</name>
    <dbReference type="NCBI Taxonomy" id="451513"/>
    <lineage>
        <taxon>Bacteria</taxon>
        <taxon>Pseudomonadati</taxon>
        <taxon>Pseudomonadota</taxon>
        <taxon>Gammaproteobacteria</taxon>
        <taxon>Enterobacterales</taxon>
        <taxon>Enterobacteriaceae</taxon>
        <taxon>Mangrovibacter</taxon>
    </lineage>
</organism>
<feature type="binding site" evidence="4">
    <location>
        <position position="420"/>
    </location>
    <ligand>
        <name>FAD</name>
        <dbReference type="ChEBI" id="CHEBI:57692"/>
    </ligand>
</feature>
<evidence type="ECO:0000256" key="3">
    <source>
        <dbReference type="ARBA" id="ARBA00023002"/>
    </source>
</evidence>
<keyword evidence="3" id="KW-0560">Oxidoreductase</keyword>
<protein>
    <submittedName>
        <fullName evidence="6">Monoamine oxidase</fullName>
    </submittedName>
</protein>
<dbReference type="GO" id="GO:0016491">
    <property type="term" value="F:oxidoreductase activity"/>
    <property type="evidence" value="ECO:0007669"/>
    <property type="project" value="UniProtKB-KW"/>
</dbReference>
<comment type="caution">
    <text evidence="6">The sequence shown here is derived from an EMBL/GenBank/DDBJ whole genome shotgun (WGS) entry which is preliminary data.</text>
</comment>
<dbReference type="SUPFAM" id="SSF54373">
    <property type="entry name" value="FAD-linked reductases, C-terminal domain"/>
    <property type="match status" value="1"/>
</dbReference>
<dbReference type="InterPro" id="IPR001613">
    <property type="entry name" value="Flavin_amine_oxidase"/>
</dbReference>
<evidence type="ECO:0000256" key="2">
    <source>
        <dbReference type="ARBA" id="ARBA00005995"/>
    </source>
</evidence>
<dbReference type="Proteomes" id="UP000246744">
    <property type="component" value="Unassembled WGS sequence"/>
</dbReference>
<feature type="binding site" evidence="4">
    <location>
        <position position="235"/>
    </location>
    <ligand>
        <name>FAD</name>
        <dbReference type="ChEBI" id="CHEBI:57692"/>
    </ligand>
</feature>
<dbReference type="Gene3D" id="3.50.50.60">
    <property type="entry name" value="FAD/NAD(P)-binding domain"/>
    <property type="match status" value="1"/>
</dbReference>